<dbReference type="Proteomes" id="UP001172702">
    <property type="component" value="Unassembled WGS sequence"/>
</dbReference>
<keyword evidence="4" id="KW-1185">Reference proteome</keyword>
<dbReference type="InterPro" id="IPR000873">
    <property type="entry name" value="AMP-dep_synth/lig_dom"/>
</dbReference>
<evidence type="ECO:0000256" key="1">
    <source>
        <dbReference type="SAM" id="MobiDB-lite"/>
    </source>
</evidence>
<dbReference type="Pfam" id="PF00501">
    <property type="entry name" value="AMP-binding"/>
    <property type="match status" value="1"/>
</dbReference>
<feature type="domain" description="AMP-dependent synthetase/ligase" evidence="2">
    <location>
        <begin position="2"/>
        <end position="101"/>
    </location>
</feature>
<dbReference type="RefSeq" id="WP_268817110.1">
    <property type="nucleotide sequence ID" value="NZ_JAPWIO010000024.1"/>
</dbReference>
<dbReference type="Gene3D" id="3.40.50.12780">
    <property type="entry name" value="N-terminal domain of ligase-like"/>
    <property type="match status" value="1"/>
</dbReference>
<dbReference type="SUPFAM" id="SSF56801">
    <property type="entry name" value="Acetyl-CoA synthetase-like"/>
    <property type="match status" value="1"/>
</dbReference>
<protein>
    <submittedName>
        <fullName evidence="3">AMP-binding protein</fullName>
    </submittedName>
</protein>
<comment type="caution">
    <text evidence="3">The sequence shown here is derived from an EMBL/GenBank/DDBJ whole genome shotgun (WGS) entry which is preliminary data.</text>
</comment>
<organism evidence="3 4">
    <name type="scientific">Dietzia maris</name>
    <dbReference type="NCBI Taxonomy" id="37915"/>
    <lineage>
        <taxon>Bacteria</taxon>
        <taxon>Bacillati</taxon>
        <taxon>Actinomycetota</taxon>
        <taxon>Actinomycetes</taxon>
        <taxon>Mycobacteriales</taxon>
        <taxon>Dietziaceae</taxon>
        <taxon>Dietzia</taxon>
    </lineage>
</organism>
<proteinExistence type="predicted"/>
<sequence>MGCGGSAVQQALSEAYRDQVGLPILQAWGMTEISPLASSSVLPRRYADADADAGTQAEQRARAGIPILGVEARIVDAASLEPQPWDDHATGELQVRGPWCAQD</sequence>
<dbReference type="InterPro" id="IPR050237">
    <property type="entry name" value="ATP-dep_AMP-bd_enzyme"/>
</dbReference>
<accession>A0ABT8H5L2</accession>
<dbReference type="EMBL" id="JAUHTB010000037">
    <property type="protein sequence ID" value="MDN4507755.1"/>
    <property type="molecule type" value="Genomic_DNA"/>
</dbReference>
<dbReference type="PANTHER" id="PTHR43767:SF11">
    <property type="entry name" value="MEDIUM-CHAIN-FATTY-ACID--COA LIGASE"/>
    <property type="match status" value="1"/>
</dbReference>
<evidence type="ECO:0000313" key="4">
    <source>
        <dbReference type="Proteomes" id="UP001172702"/>
    </source>
</evidence>
<dbReference type="PANTHER" id="PTHR43767">
    <property type="entry name" value="LONG-CHAIN-FATTY-ACID--COA LIGASE"/>
    <property type="match status" value="1"/>
</dbReference>
<dbReference type="InterPro" id="IPR042099">
    <property type="entry name" value="ANL_N_sf"/>
</dbReference>
<evidence type="ECO:0000259" key="2">
    <source>
        <dbReference type="Pfam" id="PF00501"/>
    </source>
</evidence>
<feature type="region of interest" description="Disordered" evidence="1">
    <location>
        <begin position="81"/>
        <end position="103"/>
    </location>
</feature>
<reference evidence="3 4" key="1">
    <citation type="submission" date="2023-07" db="EMBL/GenBank/DDBJ databases">
        <title>Strategy for survival of the halotoleranting strain Dietzia MX2 from the Yakshinskoe mineral salts deposit.</title>
        <authorList>
            <person name="Kharitonova M.A."/>
            <person name="Kupriyanova-Ashina F.G."/>
            <person name="Shakirov T.R."/>
            <person name="Vafina M.S."/>
            <person name="Ilinskaya O.N."/>
        </authorList>
    </citation>
    <scope>NUCLEOTIDE SEQUENCE [LARGE SCALE GENOMIC DNA]</scope>
    <source>
        <strain evidence="3 4">MX2</strain>
    </source>
</reference>
<evidence type="ECO:0000313" key="3">
    <source>
        <dbReference type="EMBL" id="MDN4507755.1"/>
    </source>
</evidence>
<gene>
    <name evidence="3" type="ORF">QYF62_17110</name>
</gene>
<name>A0ABT8H5L2_9ACTN</name>